<name>A0ABT6BBP9_9GAMM</name>
<keyword evidence="1" id="KW-0805">Transcription regulation</keyword>
<sequence length="305" mass="33042">MNEAIKQSLERVIRRFGEGDGVFATAIDGLLLMRSTVAGVPNHIVYRPALCLVVQGAKQVIAGREVLHYDAGQALVVNVDTPGIGQINRASDDVPYLAIHLDLDVALMRDVMAQIDDPPRPRVGQRGGMFVADIDDAVGDALLRLVKLLDSPRDIAVLHPLLMREIAYRMLTGANGDRMATLALPDSHTGRIAEAIRRLRNDLGRTVRVDELAAASGMSPSSFHQHFKALTSMSPVQFHKNLRLLEARRLMMAEDAGVAGAAYRVGYESASQFSREYARLFGVAPGRDAAAARRLPSGGEGSETV</sequence>
<dbReference type="PANTHER" id="PTHR43436">
    <property type="entry name" value="ARAC-FAMILY TRANSCRIPTIONAL REGULATOR"/>
    <property type="match status" value="1"/>
</dbReference>
<evidence type="ECO:0000256" key="2">
    <source>
        <dbReference type="ARBA" id="ARBA00023125"/>
    </source>
</evidence>
<dbReference type="SMART" id="SM00342">
    <property type="entry name" value="HTH_ARAC"/>
    <property type="match status" value="1"/>
</dbReference>
<evidence type="ECO:0000256" key="3">
    <source>
        <dbReference type="ARBA" id="ARBA00023163"/>
    </source>
</evidence>
<evidence type="ECO:0000313" key="6">
    <source>
        <dbReference type="Proteomes" id="UP001528850"/>
    </source>
</evidence>
<organism evidence="5 6">
    <name type="scientific">Luteibacter sahnii</name>
    <dbReference type="NCBI Taxonomy" id="3021977"/>
    <lineage>
        <taxon>Bacteria</taxon>
        <taxon>Pseudomonadati</taxon>
        <taxon>Pseudomonadota</taxon>
        <taxon>Gammaproteobacteria</taxon>
        <taxon>Lysobacterales</taxon>
        <taxon>Rhodanobacteraceae</taxon>
        <taxon>Luteibacter</taxon>
    </lineage>
</organism>
<dbReference type="EMBL" id="JARJJS010000002">
    <property type="protein sequence ID" value="MDF4025450.1"/>
    <property type="molecule type" value="Genomic_DNA"/>
</dbReference>
<dbReference type="Gene3D" id="1.10.10.60">
    <property type="entry name" value="Homeodomain-like"/>
    <property type="match status" value="1"/>
</dbReference>
<comment type="caution">
    <text evidence="5">The sequence shown here is derived from an EMBL/GenBank/DDBJ whole genome shotgun (WGS) entry which is preliminary data.</text>
</comment>
<evidence type="ECO:0000313" key="5">
    <source>
        <dbReference type="EMBL" id="MDF4025450.1"/>
    </source>
</evidence>
<dbReference type="PROSITE" id="PS01124">
    <property type="entry name" value="HTH_ARAC_FAMILY_2"/>
    <property type="match status" value="1"/>
</dbReference>
<evidence type="ECO:0000259" key="4">
    <source>
        <dbReference type="PROSITE" id="PS01124"/>
    </source>
</evidence>
<dbReference type="Proteomes" id="UP001528850">
    <property type="component" value="Unassembled WGS sequence"/>
</dbReference>
<dbReference type="InterPro" id="IPR009594">
    <property type="entry name" value="Tscrpt_reg_HTH_AraC_N"/>
</dbReference>
<keyword evidence="3" id="KW-0804">Transcription</keyword>
<feature type="domain" description="HTH araC/xylS-type" evidence="4">
    <location>
        <begin position="193"/>
        <end position="291"/>
    </location>
</feature>
<dbReference type="Pfam" id="PF12833">
    <property type="entry name" value="HTH_18"/>
    <property type="match status" value="1"/>
</dbReference>
<dbReference type="InterPro" id="IPR018060">
    <property type="entry name" value="HTH_AraC"/>
</dbReference>
<protein>
    <submittedName>
        <fullName evidence="5">AraC family transcriptional regulator</fullName>
    </submittedName>
</protein>
<gene>
    <name evidence="5" type="ORF">P3W24_10785</name>
</gene>
<dbReference type="SUPFAM" id="SSF46689">
    <property type="entry name" value="Homeodomain-like"/>
    <property type="match status" value="2"/>
</dbReference>
<dbReference type="Pfam" id="PF06719">
    <property type="entry name" value="AraC_N"/>
    <property type="match status" value="1"/>
</dbReference>
<reference evidence="5 6" key="1">
    <citation type="journal article" date="2024" name="Curr. Microbiol.">
        <title>Luteibacter sahnii sp. nov., A Novel Yellow-Colored Xanthomonadin Pigment Producing Probiotic Bacterium from Healthy Rice Seed Microbiome.</title>
        <authorList>
            <person name="Jaiswal G."/>
            <person name="Rana R."/>
            <person name="Nayak P.K."/>
            <person name="Chouhan R."/>
            <person name="Gandhi S.G."/>
            <person name="Patel H.K."/>
            <person name="Patil P.B."/>
        </authorList>
    </citation>
    <scope>NUCLEOTIDE SEQUENCE [LARGE SCALE GENOMIC DNA]</scope>
    <source>
        <strain evidence="5 6">PPL201</strain>
    </source>
</reference>
<accession>A0ABT6BBP9</accession>
<dbReference type="PANTHER" id="PTHR43436:SF1">
    <property type="entry name" value="TRANSCRIPTIONAL REGULATORY PROTEIN"/>
    <property type="match status" value="1"/>
</dbReference>
<proteinExistence type="predicted"/>
<dbReference type="InterPro" id="IPR018062">
    <property type="entry name" value="HTH_AraC-typ_CS"/>
</dbReference>
<keyword evidence="2" id="KW-0238">DNA-binding</keyword>
<dbReference type="InterPro" id="IPR009057">
    <property type="entry name" value="Homeodomain-like_sf"/>
</dbReference>
<keyword evidence="6" id="KW-1185">Reference proteome</keyword>
<dbReference type="PROSITE" id="PS00041">
    <property type="entry name" value="HTH_ARAC_FAMILY_1"/>
    <property type="match status" value="1"/>
</dbReference>
<evidence type="ECO:0000256" key="1">
    <source>
        <dbReference type="ARBA" id="ARBA00023015"/>
    </source>
</evidence>